<keyword evidence="1" id="KW-1133">Transmembrane helix</keyword>
<evidence type="ECO:0000313" key="2">
    <source>
        <dbReference type="EMBL" id="KAF9947786.1"/>
    </source>
</evidence>
<keyword evidence="1" id="KW-0472">Membrane</keyword>
<comment type="caution">
    <text evidence="2">The sequence shown here is derived from an EMBL/GenBank/DDBJ whole genome shotgun (WGS) entry which is preliminary data.</text>
</comment>
<keyword evidence="3" id="KW-1185">Reference proteome</keyword>
<keyword evidence="1" id="KW-0812">Transmembrane</keyword>
<dbReference type="EMBL" id="JAAAHW010007513">
    <property type="protein sequence ID" value="KAF9947786.1"/>
    <property type="molecule type" value="Genomic_DNA"/>
</dbReference>
<dbReference type="OrthoDB" id="2440312at2759"/>
<feature type="transmembrane region" description="Helical" evidence="1">
    <location>
        <begin position="47"/>
        <end position="69"/>
    </location>
</feature>
<dbReference type="Proteomes" id="UP000749646">
    <property type="component" value="Unassembled WGS sequence"/>
</dbReference>
<accession>A0A9P6IX69</accession>
<name>A0A9P6IX69_9FUNG</name>
<evidence type="ECO:0000313" key="3">
    <source>
        <dbReference type="Proteomes" id="UP000749646"/>
    </source>
</evidence>
<feature type="transmembrane region" description="Helical" evidence="1">
    <location>
        <begin position="75"/>
        <end position="96"/>
    </location>
</feature>
<proteinExistence type="predicted"/>
<protein>
    <submittedName>
        <fullName evidence="2">Uncharacterized protein</fullName>
    </submittedName>
</protein>
<sequence>MSVMMMGNDVSLVTNSPSSNSAYMFELAFKHTYPSFWEYVHQSKMQWFFYLPAGCVMLGSAIFAVVMQATLIMELIVVCPVLVFLVLAMQLGTHSWKRRQFLKQQKQQQQQQQQLQLQKQQTFDAAIATATTTTAPASALTDRSLPS</sequence>
<dbReference type="AlphaFoldDB" id="A0A9P6IX69"/>
<feature type="non-terminal residue" evidence="2">
    <location>
        <position position="1"/>
    </location>
</feature>
<organism evidence="2 3">
    <name type="scientific">Modicella reniformis</name>
    <dbReference type="NCBI Taxonomy" id="1440133"/>
    <lineage>
        <taxon>Eukaryota</taxon>
        <taxon>Fungi</taxon>
        <taxon>Fungi incertae sedis</taxon>
        <taxon>Mucoromycota</taxon>
        <taxon>Mortierellomycotina</taxon>
        <taxon>Mortierellomycetes</taxon>
        <taxon>Mortierellales</taxon>
        <taxon>Mortierellaceae</taxon>
        <taxon>Modicella</taxon>
    </lineage>
</organism>
<reference evidence="2" key="1">
    <citation type="journal article" date="2020" name="Fungal Divers.">
        <title>Resolving the Mortierellaceae phylogeny through synthesis of multi-gene phylogenetics and phylogenomics.</title>
        <authorList>
            <person name="Vandepol N."/>
            <person name="Liber J."/>
            <person name="Desiro A."/>
            <person name="Na H."/>
            <person name="Kennedy M."/>
            <person name="Barry K."/>
            <person name="Grigoriev I.V."/>
            <person name="Miller A.N."/>
            <person name="O'Donnell K."/>
            <person name="Stajich J.E."/>
            <person name="Bonito G."/>
        </authorList>
    </citation>
    <scope>NUCLEOTIDE SEQUENCE</scope>
    <source>
        <strain evidence="2">MES-2147</strain>
    </source>
</reference>
<evidence type="ECO:0000256" key="1">
    <source>
        <dbReference type="SAM" id="Phobius"/>
    </source>
</evidence>
<gene>
    <name evidence="2" type="ORF">BGZ65_008542</name>
</gene>